<protein>
    <submittedName>
        <fullName evidence="2">Uracil phosphoribosyltransferase</fullName>
    </submittedName>
</protein>
<proteinExistence type="predicted"/>
<dbReference type="AlphaFoldDB" id="A0A8J3D0H7"/>
<dbReference type="EMBL" id="BMYF01000018">
    <property type="protein sequence ID" value="GHB45305.1"/>
    <property type="molecule type" value="Genomic_DNA"/>
</dbReference>
<dbReference type="CDD" id="cd06223">
    <property type="entry name" value="PRTases_typeI"/>
    <property type="match status" value="1"/>
</dbReference>
<keyword evidence="2" id="KW-0808">Transferase</keyword>
<feature type="domain" description="Phosphoribosyltransferase" evidence="1">
    <location>
        <begin position="11"/>
        <end position="213"/>
    </location>
</feature>
<dbReference type="Gene3D" id="3.40.50.2020">
    <property type="match status" value="1"/>
</dbReference>
<gene>
    <name evidence="2" type="primary">upp</name>
    <name evidence="2" type="ORF">GCM10008106_27850</name>
</gene>
<dbReference type="SUPFAM" id="SSF53271">
    <property type="entry name" value="PRTase-like"/>
    <property type="match status" value="1"/>
</dbReference>
<organism evidence="2 3">
    <name type="scientific">Mongoliitalea lutea</name>
    <dbReference type="NCBI Taxonomy" id="849756"/>
    <lineage>
        <taxon>Bacteria</taxon>
        <taxon>Pseudomonadati</taxon>
        <taxon>Bacteroidota</taxon>
        <taxon>Cytophagia</taxon>
        <taxon>Cytophagales</taxon>
        <taxon>Cyclobacteriaceae</taxon>
        <taxon>Mongoliitalea</taxon>
    </lineage>
</organism>
<dbReference type="InterPro" id="IPR029057">
    <property type="entry name" value="PRTase-like"/>
</dbReference>
<dbReference type="GO" id="GO:0016757">
    <property type="term" value="F:glycosyltransferase activity"/>
    <property type="evidence" value="ECO:0007669"/>
    <property type="project" value="UniProtKB-KW"/>
</dbReference>
<dbReference type="InterPro" id="IPR050137">
    <property type="entry name" value="PyrR_bifunctional"/>
</dbReference>
<dbReference type="RefSeq" id="WP_189583827.1">
    <property type="nucleotide sequence ID" value="NZ_BMYF01000018.1"/>
</dbReference>
<sequence>MFILSAIPTIANKLIAELRDSQVQKDSMRFRHNLKRLGFMLAYEISKDFDYVPQEIRTPLATTTIALPENVVLISVLRAAMPFYNGFLEVFDHAESGFVGAYRIESKNSDDSVEIDYLYQACPNLEGKTVIIIDPMLATGKSFVKTFQNLLKNGNPKSVHIAAVIAAPEGVDFIQQQLKGHSVKIWSCALDSHLNEHSYIVPGLGDAGDLAFGEKL</sequence>
<evidence type="ECO:0000313" key="3">
    <source>
        <dbReference type="Proteomes" id="UP000642809"/>
    </source>
</evidence>
<keyword evidence="2" id="KW-0328">Glycosyltransferase</keyword>
<dbReference type="Proteomes" id="UP000642809">
    <property type="component" value="Unassembled WGS sequence"/>
</dbReference>
<dbReference type="PANTHER" id="PTHR11608">
    <property type="entry name" value="BIFUNCTIONAL PROTEIN PYRR"/>
    <property type="match status" value="1"/>
</dbReference>
<accession>A0A8J3D0H7</accession>
<reference evidence="2" key="1">
    <citation type="journal article" date="2014" name="Int. J. Syst. Evol. Microbiol.">
        <title>Complete genome sequence of Corynebacterium casei LMG S-19264T (=DSM 44701T), isolated from a smear-ripened cheese.</title>
        <authorList>
            <consortium name="US DOE Joint Genome Institute (JGI-PGF)"/>
            <person name="Walter F."/>
            <person name="Albersmeier A."/>
            <person name="Kalinowski J."/>
            <person name="Ruckert C."/>
        </authorList>
    </citation>
    <scope>NUCLEOTIDE SEQUENCE</scope>
    <source>
        <strain evidence="2">KCTC 23224</strain>
    </source>
</reference>
<name>A0A8J3D0H7_9BACT</name>
<reference evidence="2" key="2">
    <citation type="submission" date="2020-09" db="EMBL/GenBank/DDBJ databases">
        <authorList>
            <person name="Sun Q."/>
            <person name="Kim S."/>
        </authorList>
    </citation>
    <scope>NUCLEOTIDE SEQUENCE</scope>
    <source>
        <strain evidence="2">KCTC 23224</strain>
    </source>
</reference>
<dbReference type="Pfam" id="PF14681">
    <property type="entry name" value="UPRTase"/>
    <property type="match status" value="1"/>
</dbReference>
<dbReference type="NCBIfam" id="NF001097">
    <property type="entry name" value="PRK00129.1"/>
    <property type="match status" value="1"/>
</dbReference>
<comment type="caution">
    <text evidence="2">The sequence shown here is derived from an EMBL/GenBank/DDBJ whole genome shotgun (WGS) entry which is preliminary data.</text>
</comment>
<evidence type="ECO:0000259" key="1">
    <source>
        <dbReference type="Pfam" id="PF14681"/>
    </source>
</evidence>
<dbReference type="InterPro" id="IPR000836">
    <property type="entry name" value="PRTase_dom"/>
</dbReference>
<dbReference type="PANTHER" id="PTHR11608:SF0">
    <property type="entry name" value="BIFUNCTIONAL PROTEIN PYRR"/>
    <property type="match status" value="1"/>
</dbReference>
<evidence type="ECO:0000313" key="2">
    <source>
        <dbReference type="EMBL" id="GHB45305.1"/>
    </source>
</evidence>
<keyword evidence="3" id="KW-1185">Reference proteome</keyword>